<name>A0A4T2BUH1_9MICO</name>
<sequence>MTVPDPDLTLELLAALSTHLGLELSGRSVTMADGVRLQIDGVDESGRLLVQCVASSGVVKSTQRNKAMADALKLVWLRSTLFVGARVALCISEPVGRFFTKPAWLAQAVADLHVEVYVVAAGGRVERL</sequence>
<evidence type="ECO:0000313" key="2">
    <source>
        <dbReference type="Proteomes" id="UP000306192"/>
    </source>
</evidence>
<evidence type="ECO:0000313" key="1">
    <source>
        <dbReference type="EMBL" id="TIH35295.1"/>
    </source>
</evidence>
<dbReference type="OrthoDB" id="7062541at2"/>
<keyword evidence="2" id="KW-1185">Reference proteome</keyword>
<evidence type="ECO:0008006" key="3">
    <source>
        <dbReference type="Google" id="ProtNLM"/>
    </source>
</evidence>
<protein>
    <recommendedName>
        <fullName evidence="3">Restriction endonuclease type IV Mrr domain-containing protein</fullName>
    </recommendedName>
</protein>
<dbReference type="EMBL" id="QYRT01000020">
    <property type="protein sequence ID" value="TIH35295.1"/>
    <property type="molecule type" value="Genomic_DNA"/>
</dbReference>
<gene>
    <name evidence="1" type="ORF">D4765_11310</name>
</gene>
<dbReference type="AlphaFoldDB" id="A0A4T2BUH1"/>
<organism evidence="1 2">
    <name type="scientific">Subtercola vilae</name>
    <dbReference type="NCBI Taxonomy" id="2056433"/>
    <lineage>
        <taxon>Bacteria</taxon>
        <taxon>Bacillati</taxon>
        <taxon>Actinomycetota</taxon>
        <taxon>Actinomycetes</taxon>
        <taxon>Micrococcales</taxon>
        <taxon>Microbacteriaceae</taxon>
        <taxon>Subtercola</taxon>
    </lineage>
</organism>
<dbReference type="Proteomes" id="UP000306192">
    <property type="component" value="Unassembled WGS sequence"/>
</dbReference>
<proteinExistence type="predicted"/>
<reference evidence="1 2" key="1">
    <citation type="journal article" date="2019" name="Microorganisms">
        <title>Systematic Affiliation and Genome Analysis of Subtercola vilae DB165(T) with Particular Emphasis on Cold Adaptation of an Isolate from a High-Altitude Cold Volcano Lake.</title>
        <authorList>
            <person name="Villalobos A.S."/>
            <person name="Wiese J."/>
            <person name="Imhoff J.F."/>
            <person name="Dorador C."/>
            <person name="Keller A."/>
            <person name="Hentschel U."/>
        </authorList>
    </citation>
    <scope>NUCLEOTIDE SEQUENCE [LARGE SCALE GENOMIC DNA]</scope>
    <source>
        <strain evidence="1 2">DB165</strain>
    </source>
</reference>
<dbReference type="RefSeq" id="WP_136642398.1">
    <property type="nucleotide sequence ID" value="NZ_QYRT01000020.1"/>
</dbReference>
<comment type="caution">
    <text evidence="1">The sequence shown here is derived from an EMBL/GenBank/DDBJ whole genome shotgun (WGS) entry which is preliminary data.</text>
</comment>
<accession>A0A4T2BUH1</accession>